<evidence type="ECO:0000256" key="5">
    <source>
        <dbReference type="ARBA" id="ARBA00022723"/>
    </source>
</evidence>
<dbReference type="EMBL" id="CP004354">
    <property type="protein sequence ID" value="AGG68008.1"/>
    <property type="molecule type" value="Genomic_DNA"/>
</dbReference>
<dbReference type="SMART" id="SM00471">
    <property type="entry name" value="HDc"/>
    <property type="match status" value="1"/>
</dbReference>
<dbReference type="HOGENOM" id="CLU_015961_6_1_11"/>
<dbReference type="InterPro" id="IPR043519">
    <property type="entry name" value="NT_sf"/>
</dbReference>
<evidence type="ECO:0000256" key="3">
    <source>
        <dbReference type="ARBA" id="ARBA00022694"/>
    </source>
</evidence>
<dbReference type="Pfam" id="PF01743">
    <property type="entry name" value="PolyA_pol"/>
    <property type="match status" value="1"/>
</dbReference>
<dbReference type="InterPro" id="IPR006674">
    <property type="entry name" value="HD_domain"/>
</dbReference>
<keyword evidence="10" id="KW-1185">Reference proteome</keyword>
<dbReference type="SUPFAM" id="SSF81891">
    <property type="entry name" value="Poly A polymerase C-terminal region-like"/>
    <property type="match status" value="1"/>
</dbReference>
<dbReference type="Pfam" id="PF12627">
    <property type="entry name" value="PolyA_pol_RNAbd"/>
    <property type="match status" value="1"/>
</dbReference>
<evidence type="ECO:0000256" key="6">
    <source>
        <dbReference type="ARBA" id="ARBA00022741"/>
    </source>
</evidence>
<dbReference type="OrthoDB" id="9805698at2"/>
<dbReference type="InterPro" id="IPR006675">
    <property type="entry name" value="HDIG_dom"/>
</dbReference>
<dbReference type="PANTHER" id="PTHR46173">
    <property type="entry name" value="CCA TRNA NUCLEOTIDYLTRANSFERASE 1, MITOCHONDRIAL"/>
    <property type="match status" value="1"/>
</dbReference>
<keyword evidence="3" id="KW-0819">tRNA processing</keyword>
<comment type="cofactor">
    <cofactor evidence="1">
        <name>Mg(2+)</name>
        <dbReference type="ChEBI" id="CHEBI:18420"/>
    </cofactor>
</comment>
<dbReference type="GO" id="GO:0008033">
    <property type="term" value="P:tRNA processing"/>
    <property type="evidence" value="ECO:0007669"/>
    <property type="project" value="UniProtKB-KW"/>
</dbReference>
<dbReference type="eggNOG" id="COG0617">
    <property type="taxonomic scope" value="Bacteria"/>
</dbReference>
<evidence type="ECO:0000313" key="10">
    <source>
        <dbReference type="Proteomes" id="UP000011760"/>
    </source>
</evidence>
<dbReference type="PATRIC" id="fig|1121353.3.peg.2648"/>
<evidence type="ECO:0000313" key="9">
    <source>
        <dbReference type="EMBL" id="AGG68008.1"/>
    </source>
</evidence>
<evidence type="ECO:0000256" key="7">
    <source>
        <dbReference type="ARBA" id="ARBA00022842"/>
    </source>
</evidence>
<protein>
    <submittedName>
        <fullName evidence="9">Poly(A) polymerase</fullName>
    </submittedName>
</protein>
<accession>M1V0V6</accession>
<dbReference type="Proteomes" id="UP000011760">
    <property type="component" value="Chromosome"/>
</dbReference>
<dbReference type="InterPro" id="IPR003607">
    <property type="entry name" value="HD/PDEase_dom"/>
</dbReference>
<dbReference type="CDD" id="cd05398">
    <property type="entry name" value="NT_ClassII-CCAase"/>
    <property type="match status" value="1"/>
</dbReference>
<dbReference type="NCBIfam" id="TIGR00277">
    <property type="entry name" value="HDIG"/>
    <property type="match status" value="1"/>
</dbReference>
<dbReference type="CDD" id="cd00077">
    <property type="entry name" value="HDc"/>
    <property type="match status" value="1"/>
</dbReference>
<keyword evidence="4" id="KW-0548">Nucleotidyltransferase</keyword>
<name>M1V0V6_9CORY</name>
<dbReference type="InterPro" id="IPR032828">
    <property type="entry name" value="PolyA_RNA-bd"/>
</dbReference>
<dbReference type="InterPro" id="IPR014065">
    <property type="entry name" value="tRNA_adenylyltransferase"/>
</dbReference>
<evidence type="ECO:0000256" key="4">
    <source>
        <dbReference type="ARBA" id="ARBA00022695"/>
    </source>
</evidence>
<feature type="domain" description="HD" evidence="8">
    <location>
        <begin position="284"/>
        <end position="399"/>
    </location>
</feature>
<dbReference type="NCBIfam" id="TIGR02692">
    <property type="entry name" value="tRNA_CCA_actino"/>
    <property type="match status" value="1"/>
</dbReference>
<sequence length="495" mass="55584">MNSQDAQNHVQDPGATVEVETDRLALMARAHQAVGNLSEILTPLAAAFNKKGHSLYLVGGSVRDAFLGELGHDLDFTTDARPEDTRDILDAYADVVWDTGIAFGTLSAEKHGQQIEITTFRSDVYDGNSRNPEVTFGDTLEGDLIRRDFRVNAMAVEIAADGALTFHDPVGGLDDLLLQRLDTPATPEQSFNDDPLRMLRAARFVSQLGFKVAPRVVSAMTDMASQITRITAERVQVELDKMILGKCPEDGIDLMVETGIAEIIYPEIPAMKMTQDEHMQHKDVYAHSLQVMRQAIDQEEEPDLVLRWAALLHDCGKPDTREFSEDGRVSFHQHEVVGAKLVRRRMRKLKYSKHMVSDVGQLVFLHMRFHGFGEGQWTDSAVRRYVADAGELLPRLHKLVRADCTTRNKRKAARLQATYDHLVERIEDIAAREDLAKVRPDLDGNEIMEILGIPGGPQVGKAWNFLKELRLERGPLERDVAIAELKAWWEGEHNE</sequence>
<dbReference type="KEGG" id="ccn:H924_12945"/>
<dbReference type="InterPro" id="IPR002646">
    <property type="entry name" value="PolA_pol_head_dom"/>
</dbReference>
<dbReference type="FunFam" id="1.10.3090.10:FF:000002">
    <property type="entry name" value="CCA tRNA nucleotidyltransferase"/>
    <property type="match status" value="1"/>
</dbReference>
<keyword evidence="7" id="KW-0460">Magnesium</keyword>
<dbReference type="GO" id="GO:0000166">
    <property type="term" value="F:nucleotide binding"/>
    <property type="evidence" value="ECO:0007669"/>
    <property type="project" value="UniProtKB-KW"/>
</dbReference>
<dbReference type="PANTHER" id="PTHR46173:SF1">
    <property type="entry name" value="CCA TRNA NUCLEOTIDYLTRANSFERASE 1, MITOCHONDRIAL"/>
    <property type="match status" value="1"/>
</dbReference>
<organism evidence="9 10">
    <name type="scientific">Corynebacterium callunae DSM 20147</name>
    <dbReference type="NCBI Taxonomy" id="1121353"/>
    <lineage>
        <taxon>Bacteria</taxon>
        <taxon>Bacillati</taxon>
        <taxon>Actinomycetota</taxon>
        <taxon>Actinomycetes</taxon>
        <taxon>Mycobacteriales</taxon>
        <taxon>Corynebacteriaceae</taxon>
        <taxon>Corynebacterium</taxon>
    </lineage>
</organism>
<dbReference type="SUPFAM" id="SSF81301">
    <property type="entry name" value="Nucleotidyltransferase"/>
    <property type="match status" value="1"/>
</dbReference>
<keyword evidence="5" id="KW-0479">Metal-binding</keyword>
<dbReference type="InterPro" id="IPR050264">
    <property type="entry name" value="Bact_CCA-adding_enz_type3_sf"/>
</dbReference>
<dbReference type="GO" id="GO:0016779">
    <property type="term" value="F:nucleotidyltransferase activity"/>
    <property type="evidence" value="ECO:0007669"/>
    <property type="project" value="UniProtKB-KW"/>
</dbReference>
<evidence type="ECO:0000256" key="2">
    <source>
        <dbReference type="ARBA" id="ARBA00022679"/>
    </source>
</evidence>
<dbReference type="Gene3D" id="3.30.460.10">
    <property type="entry name" value="Beta Polymerase, domain 2"/>
    <property type="match status" value="1"/>
</dbReference>
<dbReference type="STRING" id="1121353.H924_12945"/>
<evidence type="ECO:0000259" key="8">
    <source>
        <dbReference type="PROSITE" id="PS51831"/>
    </source>
</evidence>
<dbReference type="Gene3D" id="1.10.3090.10">
    <property type="entry name" value="cca-adding enzyme, domain 2"/>
    <property type="match status" value="1"/>
</dbReference>
<gene>
    <name evidence="9" type="ORF">H924_12945</name>
</gene>
<reference evidence="9 10" key="1">
    <citation type="submission" date="2013-02" db="EMBL/GenBank/DDBJ databases">
        <title>The complete genome sequence of Corynebacterium callunae DSM 20147.</title>
        <authorList>
            <person name="Ruckert C."/>
            <person name="Albersmeier A."/>
            <person name="Kalinowski J."/>
        </authorList>
    </citation>
    <scope>NUCLEOTIDE SEQUENCE [LARGE SCALE GENOMIC DNA]</scope>
    <source>
        <strain evidence="9 10">DSM 20147</strain>
    </source>
</reference>
<dbReference type="GO" id="GO:0000049">
    <property type="term" value="F:tRNA binding"/>
    <property type="evidence" value="ECO:0007669"/>
    <property type="project" value="TreeGrafter"/>
</dbReference>
<dbReference type="GO" id="GO:0046872">
    <property type="term" value="F:metal ion binding"/>
    <property type="evidence" value="ECO:0007669"/>
    <property type="project" value="UniProtKB-KW"/>
</dbReference>
<proteinExistence type="predicted"/>
<dbReference type="PROSITE" id="PS51831">
    <property type="entry name" value="HD"/>
    <property type="match status" value="1"/>
</dbReference>
<keyword evidence="2" id="KW-0808">Transferase</keyword>
<dbReference type="RefSeq" id="WP_015652429.1">
    <property type="nucleotide sequence ID" value="NC_020506.1"/>
</dbReference>
<dbReference type="AlphaFoldDB" id="M1V0V6"/>
<dbReference type="Pfam" id="PF01966">
    <property type="entry name" value="HD"/>
    <property type="match status" value="1"/>
</dbReference>
<keyword evidence="6" id="KW-0547">Nucleotide-binding</keyword>
<evidence type="ECO:0000256" key="1">
    <source>
        <dbReference type="ARBA" id="ARBA00001946"/>
    </source>
</evidence>